<keyword evidence="2 4" id="KW-0808">Transferase</keyword>
<reference evidence="4 5" key="1">
    <citation type="submission" date="2019-09" db="EMBL/GenBank/DDBJ databases">
        <authorList>
            <person name="Ou C."/>
        </authorList>
    </citation>
    <scope>NUCLEOTIDE SEQUENCE [LARGE SCALE GENOMIC DNA]</scope>
    <source>
        <strain evidence="4">S2</strain>
        <tissue evidence="4">Leaf</tissue>
    </source>
</reference>
<organism evidence="4 5">
    <name type="scientific">Pyrus ussuriensis x Pyrus communis</name>
    <dbReference type="NCBI Taxonomy" id="2448454"/>
    <lineage>
        <taxon>Eukaryota</taxon>
        <taxon>Viridiplantae</taxon>
        <taxon>Streptophyta</taxon>
        <taxon>Embryophyta</taxon>
        <taxon>Tracheophyta</taxon>
        <taxon>Spermatophyta</taxon>
        <taxon>Magnoliopsida</taxon>
        <taxon>eudicotyledons</taxon>
        <taxon>Gunneridae</taxon>
        <taxon>Pentapetalae</taxon>
        <taxon>rosids</taxon>
        <taxon>fabids</taxon>
        <taxon>Rosales</taxon>
        <taxon>Rosaceae</taxon>
        <taxon>Amygdaloideae</taxon>
        <taxon>Maleae</taxon>
        <taxon>Pyrus</taxon>
    </lineage>
</organism>
<dbReference type="Proteomes" id="UP000327157">
    <property type="component" value="Chromosome 17"/>
</dbReference>
<sequence>MAEKVKVRVTESIMVKPTEESTPQSTLYVYFYRPSDADNFFDLGLLKKALGKTLVPCYPLAGRFKLNGENGRIEVDCNAEGVLFVSSSVLVDFGDFTPTPDFLKLIPTDDYSAGISSYSILVLQVKHYKYGGVSLGVGMEHLIANGVSGLFFINTWLDMARGLDLTVQPFMDRTLLRSRDPPYISITDNTTSIFRFTREQLNILKAKSTEDGGNTIRYCSFEMLGGRIWRCECKARQLPDDQNTKLHITTDGRSRLQPPLPPAYFGNAVFRTTPIAAVGDLLSKPTWYAASRMHDALVHVDNDYLRSIINYLQLNRPRLCELVTGPSSIWCCRFTMLIFGWGRPIYMGPGTMPFEEISFILPSATNYQSLSLVITLQPEHMKSFSKMLYDI</sequence>
<protein>
    <submittedName>
        <fullName evidence="4">Shikimate O-hydroxycinnamoyltransferase-like</fullName>
    </submittedName>
</protein>
<keyword evidence="3" id="KW-0012">Acyltransferase</keyword>
<dbReference type="PANTHER" id="PTHR31642:SF11">
    <property type="entry name" value="SHIKIMATE O-HYDROXYCINNAMOYLTRANSFERASE"/>
    <property type="match status" value="1"/>
</dbReference>
<dbReference type="Pfam" id="PF02458">
    <property type="entry name" value="Transferase"/>
    <property type="match status" value="1"/>
</dbReference>
<comment type="caution">
    <text evidence="4">The sequence shown here is derived from an EMBL/GenBank/DDBJ whole genome shotgun (WGS) entry which is preliminary data.</text>
</comment>
<comment type="similarity">
    <text evidence="1">Belongs to the plant acyltransferase family.</text>
</comment>
<dbReference type="PANTHER" id="PTHR31642">
    <property type="entry name" value="TRICHOTHECENE 3-O-ACETYLTRANSFERASE"/>
    <property type="match status" value="1"/>
</dbReference>
<reference evidence="5" key="2">
    <citation type="submission" date="2019-10" db="EMBL/GenBank/DDBJ databases">
        <title>A de novo genome assembly of a pear dwarfing rootstock.</title>
        <authorList>
            <person name="Wang F."/>
            <person name="Wang J."/>
            <person name="Li S."/>
            <person name="Zhang Y."/>
            <person name="Fang M."/>
            <person name="Ma L."/>
            <person name="Zhao Y."/>
            <person name="Jiang S."/>
        </authorList>
    </citation>
    <scope>NUCLEOTIDE SEQUENCE [LARGE SCALE GENOMIC DNA]</scope>
</reference>
<dbReference type="GO" id="GO:0016747">
    <property type="term" value="F:acyltransferase activity, transferring groups other than amino-acyl groups"/>
    <property type="evidence" value="ECO:0007669"/>
    <property type="project" value="TreeGrafter"/>
</dbReference>
<dbReference type="InterPro" id="IPR023213">
    <property type="entry name" value="CAT-like_dom_sf"/>
</dbReference>
<name>A0A5N5G809_9ROSA</name>
<keyword evidence="5" id="KW-1185">Reference proteome</keyword>
<evidence type="ECO:0000256" key="2">
    <source>
        <dbReference type="ARBA" id="ARBA00022679"/>
    </source>
</evidence>
<evidence type="ECO:0000313" key="4">
    <source>
        <dbReference type="EMBL" id="KAB2611565.1"/>
    </source>
</evidence>
<accession>A0A5N5G809</accession>
<dbReference type="Gene3D" id="3.30.559.10">
    <property type="entry name" value="Chloramphenicol acetyltransferase-like domain"/>
    <property type="match status" value="2"/>
</dbReference>
<dbReference type="EMBL" id="SMOL01000487">
    <property type="protein sequence ID" value="KAB2611565.1"/>
    <property type="molecule type" value="Genomic_DNA"/>
</dbReference>
<evidence type="ECO:0000256" key="1">
    <source>
        <dbReference type="ARBA" id="ARBA00009861"/>
    </source>
</evidence>
<evidence type="ECO:0000313" key="5">
    <source>
        <dbReference type="Proteomes" id="UP000327157"/>
    </source>
</evidence>
<reference evidence="4 5" key="3">
    <citation type="submission" date="2019-11" db="EMBL/GenBank/DDBJ databases">
        <title>A de novo genome assembly of a pear dwarfing rootstock.</title>
        <authorList>
            <person name="Wang F."/>
            <person name="Wang J."/>
            <person name="Li S."/>
            <person name="Zhang Y."/>
            <person name="Fang M."/>
            <person name="Ma L."/>
            <person name="Zhao Y."/>
            <person name="Jiang S."/>
        </authorList>
    </citation>
    <scope>NUCLEOTIDE SEQUENCE [LARGE SCALE GENOMIC DNA]</scope>
    <source>
        <strain evidence="4">S2</strain>
        <tissue evidence="4">Leaf</tissue>
    </source>
</reference>
<dbReference type="OrthoDB" id="671439at2759"/>
<gene>
    <name evidence="4" type="ORF">D8674_019597</name>
</gene>
<dbReference type="InterPro" id="IPR050317">
    <property type="entry name" value="Plant_Fungal_Acyltransferase"/>
</dbReference>
<proteinExistence type="inferred from homology"/>
<evidence type="ECO:0000256" key="3">
    <source>
        <dbReference type="ARBA" id="ARBA00023315"/>
    </source>
</evidence>
<dbReference type="AlphaFoldDB" id="A0A5N5G809"/>